<sequence length="146" mass="14531">MPYDGVGAGVGRPPYGFGDGGRVPGDARAGPRVLGGEIGPGPRSAAPAPVASGRYTTTRCGSVRPACARPSSMSRRASSTPSGEVAEVSSVPRHRTGAGCGAGSGPMPVRSRSGGSWGRNTTPSEVMGGFLAGDGEGDERFTGQAR</sequence>
<feature type="compositionally biased region" description="Gly residues" evidence="1">
    <location>
        <begin position="1"/>
        <end position="10"/>
    </location>
</feature>
<feature type="compositionally biased region" description="Low complexity" evidence="1">
    <location>
        <begin position="64"/>
        <end position="82"/>
    </location>
</feature>
<dbReference type="Proteomes" id="UP001501721">
    <property type="component" value="Unassembled WGS sequence"/>
</dbReference>
<keyword evidence="3" id="KW-1185">Reference proteome</keyword>
<feature type="region of interest" description="Disordered" evidence="1">
    <location>
        <begin position="1"/>
        <end position="146"/>
    </location>
</feature>
<evidence type="ECO:0000313" key="3">
    <source>
        <dbReference type="Proteomes" id="UP001501721"/>
    </source>
</evidence>
<organism evidence="2 3">
    <name type="scientific">Streptomyces graminearus</name>
    <dbReference type="NCBI Taxonomy" id="284030"/>
    <lineage>
        <taxon>Bacteria</taxon>
        <taxon>Bacillati</taxon>
        <taxon>Actinomycetota</taxon>
        <taxon>Actinomycetes</taxon>
        <taxon>Kitasatosporales</taxon>
        <taxon>Streptomycetaceae</taxon>
        <taxon>Streptomyces</taxon>
    </lineage>
</organism>
<evidence type="ECO:0000256" key="1">
    <source>
        <dbReference type="SAM" id="MobiDB-lite"/>
    </source>
</evidence>
<accession>A0ABP5Y0V9</accession>
<reference evidence="3" key="1">
    <citation type="journal article" date="2019" name="Int. J. Syst. Evol. Microbiol.">
        <title>The Global Catalogue of Microorganisms (GCM) 10K type strain sequencing project: providing services to taxonomists for standard genome sequencing and annotation.</title>
        <authorList>
            <consortium name="The Broad Institute Genomics Platform"/>
            <consortium name="The Broad Institute Genome Sequencing Center for Infectious Disease"/>
            <person name="Wu L."/>
            <person name="Ma J."/>
        </authorList>
    </citation>
    <scope>NUCLEOTIDE SEQUENCE [LARGE SCALE GENOMIC DNA]</scope>
    <source>
        <strain evidence="3">JCM 6923</strain>
    </source>
</reference>
<proteinExistence type="predicted"/>
<evidence type="ECO:0000313" key="2">
    <source>
        <dbReference type="EMBL" id="GAA2471167.1"/>
    </source>
</evidence>
<protein>
    <submittedName>
        <fullName evidence="2">Uncharacterized protein</fullName>
    </submittedName>
</protein>
<name>A0ABP5Y0V9_9ACTN</name>
<dbReference type="EMBL" id="BAAATL010000005">
    <property type="protein sequence ID" value="GAA2471167.1"/>
    <property type="molecule type" value="Genomic_DNA"/>
</dbReference>
<comment type="caution">
    <text evidence="2">The sequence shown here is derived from an EMBL/GenBank/DDBJ whole genome shotgun (WGS) entry which is preliminary data.</text>
</comment>
<gene>
    <name evidence="2" type="ORF">GCM10010422_11890</name>
</gene>